<dbReference type="STRING" id="121845.A0A1S3DMJ7"/>
<evidence type="ECO:0000256" key="1">
    <source>
        <dbReference type="SAM" id="MobiDB-lite"/>
    </source>
</evidence>
<evidence type="ECO:0000313" key="3">
    <source>
        <dbReference type="RefSeq" id="XP_008484597.1"/>
    </source>
</evidence>
<accession>A0A1S3DMJ7</accession>
<name>A0A1S3DMJ7_DIACI</name>
<dbReference type="Proteomes" id="UP000079169">
    <property type="component" value="Unplaced"/>
</dbReference>
<proteinExistence type="predicted"/>
<organism evidence="2 3">
    <name type="scientific">Diaphorina citri</name>
    <name type="common">Asian citrus psyllid</name>
    <dbReference type="NCBI Taxonomy" id="121845"/>
    <lineage>
        <taxon>Eukaryota</taxon>
        <taxon>Metazoa</taxon>
        <taxon>Ecdysozoa</taxon>
        <taxon>Arthropoda</taxon>
        <taxon>Hexapoda</taxon>
        <taxon>Insecta</taxon>
        <taxon>Pterygota</taxon>
        <taxon>Neoptera</taxon>
        <taxon>Paraneoptera</taxon>
        <taxon>Hemiptera</taxon>
        <taxon>Sternorrhyncha</taxon>
        <taxon>Psylloidea</taxon>
        <taxon>Psyllidae</taxon>
        <taxon>Diaphorininae</taxon>
        <taxon>Diaphorina</taxon>
    </lineage>
</organism>
<keyword evidence="2" id="KW-1185">Reference proteome</keyword>
<evidence type="ECO:0000313" key="2">
    <source>
        <dbReference type="Proteomes" id="UP000079169"/>
    </source>
</evidence>
<feature type="region of interest" description="Disordered" evidence="1">
    <location>
        <begin position="58"/>
        <end position="77"/>
    </location>
</feature>
<dbReference type="AlphaFoldDB" id="A0A1S3DMJ7"/>
<reference evidence="3" key="1">
    <citation type="submission" date="2025-08" db="UniProtKB">
        <authorList>
            <consortium name="RefSeq"/>
        </authorList>
    </citation>
    <scope>IDENTIFICATION</scope>
</reference>
<dbReference type="PaxDb" id="121845-A0A1S3DMJ7"/>
<protein>
    <submittedName>
        <fullName evidence="3">DENN domain-containing protein Crag-like</fullName>
    </submittedName>
</protein>
<dbReference type="RefSeq" id="XP_008484597.1">
    <property type="nucleotide sequence ID" value="XM_008486375.3"/>
</dbReference>
<dbReference type="GeneID" id="103521266"/>
<sequence length="105" mass="11571">MHSVIASVRCSDLSEPLKRLSSERHKMKLSGVNRALSLYREILFLAITEVGRENINQAAFDRNTQPPSNLSRPSTPNSISNVISPLLSRPLCPALLQGARTLTFA</sequence>
<dbReference type="KEGG" id="dci:103521266"/>
<gene>
    <name evidence="3" type="primary">LOC103521266</name>
</gene>